<keyword evidence="3" id="KW-1185">Reference proteome</keyword>
<dbReference type="AlphaFoldDB" id="A0A1V4KFF9"/>
<evidence type="ECO:0000256" key="1">
    <source>
        <dbReference type="SAM" id="MobiDB-lite"/>
    </source>
</evidence>
<feature type="compositionally biased region" description="Polar residues" evidence="1">
    <location>
        <begin position="27"/>
        <end position="40"/>
    </location>
</feature>
<accession>A0A1V4KFF9</accession>
<protein>
    <submittedName>
        <fullName evidence="2">Uncharacterized protein</fullName>
    </submittedName>
</protein>
<proteinExistence type="predicted"/>
<evidence type="ECO:0000313" key="2">
    <source>
        <dbReference type="EMBL" id="OPJ82597.1"/>
    </source>
</evidence>
<comment type="caution">
    <text evidence="2">The sequence shown here is derived from an EMBL/GenBank/DDBJ whole genome shotgun (WGS) entry which is preliminary data.</text>
</comment>
<dbReference type="Proteomes" id="UP000190648">
    <property type="component" value="Unassembled WGS sequence"/>
</dbReference>
<reference evidence="2 3" key="1">
    <citation type="submission" date="2016-02" db="EMBL/GenBank/DDBJ databases">
        <title>Band-tailed pigeon sequencing and assembly.</title>
        <authorList>
            <person name="Soares A.E."/>
            <person name="Novak B.J."/>
            <person name="Rice E.S."/>
            <person name="O'Connell B."/>
            <person name="Chang D."/>
            <person name="Weber S."/>
            <person name="Shapiro B."/>
        </authorList>
    </citation>
    <scope>NUCLEOTIDE SEQUENCE [LARGE SCALE GENOMIC DNA]</scope>
    <source>
        <strain evidence="2">BTP2013</strain>
        <tissue evidence="2">Blood</tissue>
    </source>
</reference>
<feature type="region of interest" description="Disordered" evidence="1">
    <location>
        <begin position="1"/>
        <end position="86"/>
    </location>
</feature>
<evidence type="ECO:0000313" key="3">
    <source>
        <dbReference type="Proteomes" id="UP000190648"/>
    </source>
</evidence>
<feature type="compositionally biased region" description="Basic residues" evidence="1">
    <location>
        <begin position="49"/>
        <end position="59"/>
    </location>
</feature>
<dbReference type="EMBL" id="LSYS01003491">
    <property type="protein sequence ID" value="OPJ82597.1"/>
    <property type="molecule type" value="Genomic_DNA"/>
</dbReference>
<gene>
    <name evidence="2" type="ORF">AV530_019873</name>
</gene>
<organism evidence="2 3">
    <name type="scientific">Patagioenas fasciata monilis</name>
    <dbReference type="NCBI Taxonomy" id="372326"/>
    <lineage>
        <taxon>Eukaryota</taxon>
        <taxon>Metazoa</taxon>
        <taxon>Chordata</taxon>
        <taxon>Craniata</taxon>
        <taxon>Vertebrata</taxon>
        <taxon>Euteleostomi</taxon>
        <taxon>Archelosauria</taxon>
        <taxon>Archosauria</taxon>
        <taxon>Dinosauria</taxon>
        <taxon>Saurischia</taxon>
        <taxon>Theropoda</taxon>
        <taxon>Coelurosauria</taxon>
        <taxon>Aves</taxon>
        <taxon>Neognathae</taxon>
        <taxon>Neoaves</taxon>
        <taxon>Columbimorphae</taxon>
        <taxon>Columbiformes</taxon>
        <taxon>Columbidae</taxon>
        <taxon>Patagioenas</taxon>
    </lineage>
</organism>
<name>A0A1V4KFF9_PATFA</name>
<sequence length="86" mass="9485">MRLPAMISPITATTPTSVPEKRAIGNIATTAPRTHPPTSNTRPLTPLPCRRRATPKQRTRITAPTRITRTRRKTGQPGTVLESLYT</sequence>